<feature type="transmembrane region" description="Helical" evidence="1">
    <location>
        <begin position="586"/>
        <end position="608"/>
    </location>
</feature>
<feature type="transmembrane region" description="Helical" evidence="1">
    <location>
        <begin position="188"/>
        <end position="207"/>
    </location>
</feature>
<comment type="caution">
    <text evidence="2">The sequence shown here is derived from an EMBL/GenBank/DDBJ whole genome shotgun (WGS) entry which is preliminary data.</text>
</comment>
<evidence type="ECO:0000313" key="3">
    <source>
        <dbReference type="Proteomes" id="UP000714275"/>
    </source>
</evidence>
<organism evidence="2 3">
    <name type="scientific">Suillus placidus</name>
    <dbReference type="NCBI Taxonomy" id="48579"/>
    <lineage>
        <taxon>Eukaryota</taxon>
        <taxon>Fungi</taxon>
        <taxon>Dikarya</taxon>
        <taxon>Basidiomycota</taxon>
        <taxon>Agaricomycotina</taxon>
        <taxon>Agaricomycetes</taxon>
        <taxon>Agaricomycetidae</taxon>
        <taxon>Boletales</taxon>
        <taxon>Suillineae</taxon>
        <taxon>Suillaceae</taxon>
        <taxon>Suillus</taxon>
    </lineage>
</organism>
<gene>
    <name evidence="2" type="ORF">EV702DRAFT_89890</name>
</gene>
<sequence>MGLYNVLSHPMTSLLLPNVFARPQQDLDGISLHPVATRHTCSMKLERVQTHSSTTSSDHQLDSSSAVIKQRQESGKPVLAILCTLLHIILALLHVVIFVLNISGIEHRLVVPITSGNEIWVTILSVSSQAFYAIYCTILIYLMQRLTLLKNMTRRQTVTVLHDTVDAWRGLGSALECLWRQSTISASWWGVLSITAYLACVFSLHVVSSSIIQLQTFNATVDIPATKLSYWPSPDVDMMAIRWQSVSALVPTLGRFSNIQDIGLYGATLYDIIQPTDISGHAIVNASSFRANCGLVRNSMLNYSPEINADNFGYYTLNPPISELDHTVKFRARFVHPYPDQVTINPAVSLFFPGPTVAFIVSTAVNSSNLSADETVQHVYWEYPPLSFIGSPQPPLIYSMYDVHIVACTIDVQPHVATVDVQTNQLLGLSLSLGPNASGEWEAWSALEEEPKWDIWSPPSASTLHHEKWLVSPFASGAQHPAGWCMNQDQASCYGLSLLEMFFMQQIGIDIVFRSTGPFHTDFGFSVLAHAPPNPKKVLCSRDQFESALSRAYAAVLWTAGQLGADGGGFNRKNENTTISQQLLQWHLGINLWPLAFAFTCSLVMLALSMRITHGMHGRNNTMPIDSAGILQIIWLTSRLRVLTDFVSDIEDPREDILRAAGMVDVDLLQELNDTQVDDC</sequence>
<evidence type="ECO:0000256" key="1">
    <source>
        <dbReference type="SAM" id="Phobius"/>
    </source>
</evidence>
<dbReference type="AlphaFoldDB" id="A0A9P6ZGC6"/>
<keyword evidence="1" id="KW-1133">Transmembrane helix</keyword>
<dbReference type="EMBL" id="JABBWD010000115">
    <property type="protein sequence ID" value="KAG1765039.1"/>
    <property type="molecule type" value="Genomic_DNA"/>
</dbReference>
<protein>
    <submittedName>
        <fullName evidence="2">Uncharacterized protein</fullName>
    </submittedName>
</protein>
<accession>A0A9P6ZGC6</accession>
<keyword evidence="1" id="KW-0472">Membrane</keyword>
<feature type="transmembrane region" description="Helical" evidence="1">
    <location>
        <begin position="119"/>
        <end position="142"/>
    </location>
</feature>
<evidence type="ECO:0000313" key="2">
    <source>
        <dbReference type="EMBL" id="KAG1765039.1"/>
    </source>
</evidence>
<keyword evidence="1" id="KW-0812">Transmembrane</keyword>
<dbReference type="OrthoDB" id="2644397at2759"/>
<name>A0A9P6ZGC6_9AGAM</name>
<proteinExistence type="predicted"/>
<feature type="transmembrane region" description="Helical" evidence="1">
    <location>
        <begin position="78"/>
        <end position="99"/>
    </location>
</feature>
<dbReference type="Proteomes" id="UP000714275">
    <property type="component" value="Unassembled WGS sequence"/>
</dbReference>
<reference evidence="2" key="1">
    <citation type="journal article" date="2020" name="New Phytol.">
        <title>Comparative genomics reveals dynamic genome evolution in host specialist ectomycorrhizal fungi.</title>
        <authorList>
            <person name="Lofgren L.A."/>
            <person name="Nguyen N.H."/>
            <person name="Vilgalys R."/>
            <person name="Ruytinx J."/>
            <person name="Liao H.L."/>
            <person name="Branco S."/>
            <person name="Kuo A."/>
            <person name="LaButti K."/>
            <person name="Lipzen A."/>
            <person name="Andreopoulos W."/>
            <person name="Pangilinan J."/>
            <person name="Riley R."/>
            <person name="Hundley H."/>
            <person name="Na H."/>
            <person name="Barry K."/>
            <person name="Grigoriev I.V."/>
            <person name="Stajich J.E."/>
            <person name="Kennedy P.G."/>
        </authorList>
    </citation>
    <scope>NUCLEOTIDE SEQUENCE</scope>
    <source>
        <strain evidence="2">DOB743</strain>
    </source>
</reference>
<keyword evidence="3" id="KW-1185">Reference proteome</keyword>